<dbReference type="InterPro" id="IPR051395">
    <property type="entry name" value="Cytochrome_c_Peroxidase/MauG"/>
</dbReference>
<feature type="binding site" description="covalent" evidence="8">
    <location>
        <position position="187"/>
    </location>
    <ligand>
        <name>heme c</name>
        <dbReference type="ChEBI" id="CHEBI:61717"/>
        <label>2</label>
    </ligand>
</feature>
<feature type="domain" description="Cytochrome c" evidence="10">
    <location>
        <begin position="17"/>
        <end position="149"/>
    </location>
</feature>
<dbReference type="InterPro" id="IPR004852">
    <property type="entry name" value="Di-haem_cyt_c_peroxidsae"/>
</dbReference>
<dbReference type="GO" id="GO:0009055">
    <property type="term" value="F:electron transfer activity"/>
    <property type="evidence" value="ECO:0007669"/>
    <property type="project" value="InterPro"/>
</dbReference>
<feature type="domain" description="Cytochrome c" evidence="10">
    <location>
        <begin position="169"/>
        <end position="318"/>
    </location>
</feature>
<feature type="binding site" description="covalent" evidence="8">
    <location>
        <position position="42"/>
    </location>
    <ligand>
        <name>heme c</name>
        <dbReference type="ChEBI" id="CHEBI:61717"/>
        <label>1</label>
    </ligand>
</feature>
<evidence type="ECO:0000256" key="2">
    <source>
        <dbReference type="ARBA" id="ARBA00022617"/>
    </source>
</evidence>
<dbReference type="Pfam" id="PF03150">
    <property type="entry name" value="CCP_MauG"/>
    <property type="match status" value="1"/>
</dbReference>
<evidence type="ECO:0000256" key="6">
    <source>
        <dbReference type="ARBA" id="ARBA00023002"/>
    </source>
</evidence>
<comment type="caution">
    <text evidence="11">The sequence shown here is derived from an EMBL/GenBank/DDBJ whole genome shotgun (WGS) entry which is preliminary data.</text>
</comment>
<gene>
    <name evidence="11" type="ORF">FJV41_10875</name>
</gene>
<keyword evidence="4" id="KW-0732">Signal</keyword>
<dbReference type="PIRSF" id="PIRSF000294">
    <property type="entry name" value="Cytochrome-c_peroxidase"/>
    <property type="match status" value="1"/>
</dbReference>
<keyword evidence="7 9" id="KW-0408">Iron</keyword>
<comment type="subcellular location">
    <subcellularLocation>
        <location evidence="1">Periplasm</location>
    </subcellularLocation>
</comment>
<dbReference type="GO" id="GO:0020037">
    <property type="term" value="F:heme binding"/>
    <property type="evidence" value="ECO:0007669"/>
    <property type="project" value="InterPro"/>
</dbReference>
<dbReference type="OrthoDB" id="9805202at2"/>
<dbReference type="GO" id="GO:0004130">
    <property type="term" value="F:cytochrome-c peroxidase activity"/>
    <property type="evidence" value="ECO:0007669"/>
    <property type="project" value="TreeGrafter"/>
</dbReference>
<dbReference type="GO" id="GO:0046872">
    <property type="term" value="F:metal ion binding"/>
    <property type="evidence" value="ECO:0007669"/>
    <property type="project" value="UniProtKB-KW"/>
</dbReference>
<keyword evidence="12" id="KW-1185">Reference proteome</keyword>
<evidence type="ECO:0000256" key="9">
    <source>
        <dbReference type="PIRSR" id="PIRSR000294-2"/>
    </source>
</evidence>
<evidence type="ECO:0000256" key="5">
    <source>
        <dbReference type="ARBA" id="ARBA00022764"/>
    </source>
</evidence>
<evidence type="ECO:0000256" key="4">
    <source>
        <dbReference type="ARBA" id="ARBA00022729"/>
    </source>
</evidence>
<dbReference type="SUPFAM" id="SSF46626">
    <property type="entry name" value="Cytochrome c"/>
    <property type="match status" value="2"/>
</dbReference>
<evidence type="ECO:0000259" key="10">
    <source>
        <dbReference type="PROSITE" id="PS51007"/>
    </source>
</evidence>
<dbReference type="Proteomes" id="UP000315369">
    <property type="component" value="Unassembled WGS sequence"/>
</dbReference>
<dbReference type="EMBL" id="VIFM01000032">
    <property type="protein sequence ID" value="TQF15968.1"/>
    <property type="molecule type" value="Genomic_DNA"/>
</dbReference>
<accession>A0A540X3Y6</accession>
<feature type="binding site" description="axial binding residue" evidence="9">
    <location>
        <position position="188"/>
    </location>
    <ligand>
        <name>heme c</name>
        <dbReference type="ChEBI" id="CHEBI:61717"/>
        <label>2</label>
    </ligand>
    <ligandPart>
        <name>Fe</name>
        <dbReference type="ChEBI" id="CHEBI:18248"/>
    </ligandPart>
</feature>
<keyword evidence="6" id="KW-0560">Oxidoreductase</keyword>
<evidence type="ECO:0000256" key="7">
    <source>
        <dbReference type="ARBA" id="ARBA00023004"/>
    </source>
</evidence>
<dbReference type="InterPro" id="IPR009056">
    <property type="entry name" value="Cyt_c-like_dom"/>
</dbReference>
<evidence type="ECO:0000256" key="8">
    <source>
        <dbReference type="PIRSR" id="PIRSR000294-1"/>
    </source>
</evidence>
<comment type="PTM">
    <text evidence="8">Binds 2 heme groups per subunit.</text>
</comment>
<reference evidence="11 12" key="1">
    <citation type="submission" date="2019-06" db="EMBL/GenBank/DDBJ databases">
        <authorList>
            <person name="Livingstone P."/>
            <person name="Whitworth D."/>
        </authorList>
    </citation>
    <scope>NUCLEOTIDE SEQUENCE [LARGE SCALE GENOMIC DNA]</scope>
    <source>
        <strain evidence="11 12">AM401</strain>
    </source>
</reference>
<dbReference type="InterPro" id="IPR026259">
    <property type="entry name" value="MauG/Cytc_peroxidase"/>
</dbReference>
<evidence type="ECO:0000256" key="3">
    <source>
        <dbReference type="ARBA" id="ARBA00022723"/>
    </source>
</evidence>
<feature type="binding site" description="axial binding residue" evidence="9">
    <location>
        <position position="43"/>
    </location>
    <ligand>
        <name>heme c</name>
        <dbReference type="ChEBI" id="CHEBI:61717"/>
        <label>1</label>
    </ligand>
    <ligandPart>
        <name>Fe</name>
        <dbReference type="ChEBI" id="CHEBI:18248"/>
    </ligandPart>
</feature>
<feature type="binding site" description="covalent" evidence="8">
    <location>
        <position position="184"/>
    </location>
    <ligand>
        <name>heme c</name>
        <dbReference type="ChEBI" id="CHEBI:61717"/>
        <label>2</label>
    </ligand>
</feature>
<protein>
    <submittedName>
        <fullName evidence="11">C-type cytochrome</fullName>
    </submittedName>
</protein>
<name>A0A540X3Y6_9BACT</name>
<keyword evidence="3 9" id="KW-0479">Metal-binding</keyword>
<dbReference type="AlphaFoldDB" id="A0A540X3Y6"/>
<proteinExistence type="predicted"/>
<dbReference type="PROSITE" id="PS51007">
    <property type="entry name" value="CYTC"/>
    <property type="match status" value="2"/>
</dbReference>
<dbReference type="InterPro" id="IPR036909">
    <property type="entry name" value="Cyt_c-like_dom_sf"/>
</dbReference>
<dbReference type="PANTHER" id="PTHR30600">
    <property type="entry name" value="CYTOCHROME C PEROXIDASE-RELATED"/>
    <property type="match status" value="1"/>
</dbReference>
<keyword evidence="5" id="KW-0574">Periplasm</keyword>
<dbReference type="GO" id="GO:0042597">
    <property type="term" value="C:periplasmic space"/>
    <property type="evidence" value="ECO:0007669"/>
    <property type="project" value="UniProtKB-SubCell"/>
</dbReference>
<feature type="binding site" description="covalent" evidence="8">
    <location>
        <position position="39"/>
    </location>
    <ligand>
        <name>heme c</name>
        <dbReference type="ChEBI" id="CHEBI:61717"/>
        <label>1</label>
    </ligand>
</feature>
<evidence type="ECO:0000256" key="1">
    <source>
        <dbReference type="ARBA" id="ARBA00004418"/>
    </source>
</evidence>
<sequence>MMSGLCLAMTASASERQREVLGRALFFDTSLSADGRVACMSCHLPERVFSDRDARSLGAHHRVGTRNAPSLLDVADARTLFWDGRRTSLEALILDPLLHPQEHALSSPENLVARVRQRHAAAHALAFPNEEVSTGTITRSIAAYVRTLKSGPSPFERFHFGKDSAALDESQRRGLKLFLGRAECGRCHTVGPQAATFTDGRFHAGEPREDLKSRLPTVAREVTRMSETERFSAVATREDVAALGRFVVTLRPEDMGRFRTPSLRNAALTAPYMHDGGVPSLSEAVERELDSRVSRGARRPPFTPQERADLVAFVEALTSTSFSELTHTEVIPKPRSERALSGERVTP</sequence>
<organism evidence="11 12">
    <name type="scientific">Myxococcus llanfairpwllgwyngyllgogerychwyrndrobwllllantysiliogogogochensis</name>
    <dbReference type="NCBI Taxonomy" id="2590453"/>
    <lineage>
        <taxon>Bacteria</taxon>
        <taxon>Pseudomonadati</taxon>
        <taxon>Myxococcota</taxon>
        <taxon>Myxococcia</taxon>
        <taxon>Myxococcales</taxon>
        <taxon>Cystobacterineae</taxon>
        <taxon>Myxococcaceae</taxon>
        <taxon>Myxococcus</taxon>
    </lineage>
</organism>
<keyword evidence="2 8" id="KW-0349">Heme</keyword>
<comment type="cofactor">
    <cofactor evidence="8">
        <name>heme</name>
        <dbReference type="ChEBI" id="CHEBI:30413"/>
    </cofactor>
    <text evidence="8">Binds 2 heme groups.</text>
</comment>
<evidence type="ECO:0000313" key="11">
    <source>
        <dbReference type="EMBL" id="TQF15968.1"/>
    </source>
</evidence>
<evidence type="ECO:0000313" key="12">
    <source>
        <dbReference type="Proteomes" id="UP000315369"/>
    </source>
</evidence>
<dbReference type="Gene3D" id="1.10.760.10">
    <property type="entry name" value="Cytochrome c-like domain"/>
    <property type="match status" value="2"/>
</dbReference>